<feature type="non-terminal residue" evidence="1">
    <location>
        <position position="1"/>
    </location>
</feature>
<organism evidence="1">
    <name type="scientific">Arion vulgaris</name>
    <dbReference type="NCBI Taxonomy" id="1028688"/>
    <lineage>
        <taxon>Eukaryota</taxon>
        <taxon>Metazoa</taxon>
        <taxon>Spiralia</taxon>
        <taxon>Lophotrochozoa</taxon>
        <taxon>Mollusca</taxon>
        <taxon>Gastropoda</taxon>
        <taxon>Heterobranchia</taxon>
        <taxon>Euthyneura</taxon>
        <taxon>Panpulmonata</taxon>
        <taxon>Eupulmonata</taxon>
        <taxon>Stylommatophora</taxon>
        <taxon>Helicina</taxon>
        <taxon>Arionoidea</taxon>
        <taxon>Arionidae</taxon>
        <taxon>Arion</taxon>
    </lineage>
</organism>
<sequence length="66" mass="7585">DSQVAFTVNTSISNSCNEHNPLPMNVEIEALLRDIANKAYVISYKEMCFRHSSSTMYVNIFSPIRW</sequence>
<name>A0A0B7C1D1_9EUPU</name>
<accession>A0A0B7C1D1</accession>
<dbReference type="AlphaFoldDB" id="A0A0B7C1D1"/>
<reference evidence="1" key="1">
    <citation type="submission" date="2014-12" db="EMBL/GenBank/DDBJ databases">
        <title>Insight into the proteome of Arion vulgaris.</title>
        <authorList>
            <person name="Aradska J."/>
            <person name="Bulat T."/>
            <person name="Smidak R."/>
            <person name="Sarate P."/>
            <person name="Gangsoo J."/>
            <person name="Sialana F."/>
            <person name="Bilban M."/>
            <person name="Lubec G."/>
        </authorList>
    </citation>
    <scope>NUCLEOTIDE SEQUENCE</scope>
    <source>
        <tissue evidence="1">Skin</tissue>
    </source>
</reference>
<evidence type="ECO:0000313" key="1">
    <source>
        <dbReference type="EMBL" id="CEK98977.1"/>
    </source>
</evidence>
<protein>
    <submittedName>
        <fullName evidence="1">Uncharacterized protein</fullName>
    </submittedName>
</protein>
<proteinExistence type="predicted"/>
<dbReference type="EMBL" id="HACG01052106">
    <property type="protein sequence ID" value="CEK98977.1"/>
    <property type="molecule type" value="Transcribed_RNA"/>
</dbReference>
<gene>
    <name evidence="1" type="primary">ORF220117</name>
</gene>